<dbReference type="Pfam" id="PF01298">
    <property type="entry name" value="TbpB_B_D"/>
    <property type="match status" value="1"/>
</dbReference>
<dbReference type="SUPFAM" id="SSF56925">
    <property type="entry name" value="OMPA-like"/>
    <property type="match status" value="1"/>
</dbReference>
<keyword evidence="4" id="KW-1185">Reference proteome</keyword>
<feature type="signal peptide" evidence="1">
    <location>
        <begin position="1"/>
        <end position="21"/>
    </location>
</feature>
<evidence type="ECO:0000313" key="4">
    <source>
        <dbReference type="Proteomes" id="UP000594800"/>
    </source>
</evidence>
<name>A0A7S9QBI5_9RHOB</name>
<dbReference type="InterPro" id="IPR011250">
    <property type="entry name" value="OMP/PagP_B-barrel"/>
</dbReference>
<proteinExistence type="predicted"/>
<dbReference type="EMBL" id="CP064942">
    <property type="protein sequence ID" value="QPH53193.1"/>
    <property type="molecule type" value="Genomic_DNA"/>
</dbReference>
<protein>
    <submittedName>
        <fullName evidence="3">Transferrin-binding protein-like solute binding protein</fullName>
    </submittedName>
</protein>
<dbReference type="Gene3D" id="2.40.160.90">
    <property type="match status" value="1"/>
</dbReference>
<organism evidence="3 4">
    <name type="scientific">Pontivivens ytuae</name>
    <dbReference type="NCBI Taxonomy" id="2789856"/>
    <lineage>
        <taxon>Bacteria</taxon>
        <taxon>Pseudomonadati</taxon>
        <taxon>Pseudomonadota</taxon>
        <taxon>Alphaproteobacteria</taxon>
        <taxon>Rhodobacterales</taxon>
        <taxon>Paracoccaceae</taxon>
        <taxon>Pontivivens</taxon>
    </lineage>
</organism>
<gene>
    <name evidence="3" type="ORF">I0K15_15515</name>
</gene>
<dbReference type="RefSeq" id="WP_196102404.1">
    <property type="nucleotide sequence ID" value="NZ_CP064942.1"/>
</dbReference>
<evidence type="ECO:0000256" key="1">
    <source>
        <dbReference type="SAM" id="SignalP"/>
    </source>
</evidence>
<keyword evidence="1" id="KW-0732">Signal</keyword>
<evidence type="ECO:0000259" key="2">
    <source>
        <dbReference type="Pfam" id="PF01298"/>
    </source>
</evidence>
<dbReference type="PROSITE" id="PS51257">
    <property type="entry name" value="PROKAR_LIPOPROTEIN"/>
    <property type="match status" value="1"/>
</dbReference>
<dbReference type="InterPro" id="IPR001677">
    <property type="entry name" value="TbpB_B_D"/>
</dbReference>
<dbReference type="AlphaFoldDB" id="A0A7S9QBI5"/>
<feature type="chain" id="PRO_5032965331" evidence="1">
    <location>
        <begin position="22"/>
        <end position="327"/>
    </location>
</feature>
<accession>A0A7S9QBI5</accession>
<feature type="domain" description="Transferrin-binding protein B C-lobe/N-lobe beta-barrel" evidence="2">
    <location>
        <begin position="194"/>
        <end position="326"/>
    </location>
</feature>
<reference evidence="3 4" key="1">
    <citation type="submission" date="2020-11" db="EMBL/GenBank/DDBJ databases">
        <title>Description of Pontivivens ytuae sp. nov. isolated from deep sea sediment of Mariana Trench.</title>
        <authorList>
            <person name="Wang Z."/>
            <person name="Sun Q.-L."/>
            <person name="Xu X.-D."/>
            <person name="Tang Y.-Z."/>
            <person name="Zhang J."/>
        </authorList>
    </citation>
    <scope>NUCLEOTIDE SEQUENCE [LARGE SCALE GENOMIC DNA]</scope>
    <source>
        <strain evidence="3 4">MT2928</strain>
    </source>
</reference>
<dbReference type="Proteomes" id="UP000594800">
    <property type="component" value="Chromosome"/>
</dbReference>
<sequence length="327" mass="33252">MSGFIKNASAAFLLCALAACGGGGGGGSSSSSPQFGPAPAEGLTLAQLSDGEFVTSRNSGGIGKSIRYREDDSSTVGGEADVAVNSSDLKIDGIIATDDIETGLIRIVFNENTSANVQLQNGVFVGTTVGGSRTVNLQSLNLDDIGTDPGDYQSVIAGVYESPTATGDQNTFFGGFHAGSLAPTSALTGTSVVFTGEMSGRYVRVDDTTTALEVSDATGDVSITFDFTNGTIGSLSGISNIVLTNVSGAGPNRAITDVLQITNGTISGNEWDGDFTVLNPDIFNATPTNSTISGRFYGPDGSETAGAFRLNDEGGDEFLAGVIVAKE</sequence>
<dbReference type="KEGG" id="poz:I0K15_15515"/>
<evidence type="ECO:0000313" key="3">
    <source>
        <dbReference type="EMBL" id="QPH53193.1"/>
    </source>
</evidence>